<dbReference type="PROSITE" id="PS50002">
    <property type="entry name" value="SH3"/>
    <property type="match status" value="1"/>
</dbReference>
<protein>
    <recommendedName>
        <fullName evidence="13">FAD-binding FR-type domain-containing protein</fullName>
    </recommendedName>
</protein>
<evidence type="ECO:0000313" key="12">
    <source>
        <dbReference type="Proteomes" id="UP000444721"/>
    </source>
</evidence>
<accession>A0A6A5C9R3</accession>
<dbReference type="VEuPathDB" id="AmoebaDB:NfTy_000710"/>
<feature type="domain" description="FAD-binding FR-type" evidence="10">
    <location>
        <begin position="271"/>
        <end position="385"/>
    </location>
</feature>
<dbReference type="VEuPathDB" id="AmoebaDB:NF0005270"/>
<dbReference type="SUPFAM" id="SSF63380">
    <property type="entry name" value="Riboflavin synthase domain-like"/>
    <property type="match status" value="1"/>
</dbReference>
<keyword evidence="4 8" id="KW-1133">Transmembrane helix</keyword>
<dbReference type="EMBL" id="VFQX01000002">
    <property type="protein sequence ID" value="KAF0984476.1"/>
    <property type="molecule type" value="Genomic_DNA"/>
</dbReference>
<evidence type="ECO:0000256" key="3">
    <source>
        <dbReference type="ARBA" id="ARBA00022692"/>
    </source>
</evidence>
<proteinExistence type="predicted"/>
<dbReference type="OrthoDB" id="167398at2759"/>
<dbReference type="InterPro" id="IPR050369">
    <property type="entry name" value="RBOH/FRE"/>
</dbReference>
<evidence type="ECO:0000256" key="4">
    <source>
        <dbReference type="ARBA" id="ARBA00022989"/>
    </source>
</evidence>
<dbReference type="SFLD" id="SFLDS00052">
    <property type="entry name" value="Ferric_Reductase_Domain"/>
    <property type="match status" value="1"/>
</dbReference>
<evidence type="ECO:0000313" key="11">
    <source>
        <dbReference type="EMBL" id="KAF0984476.1"/>
    </source>
</evidence>
<dbReference type="PROSITE" id="PS51384">
    <property type="entry name" value="FAD_FR"/>
    <property type="match status" value="1"/>
</dbReference>
<feature type="transmembrane region" description="Helical" evidence="8">
    <location>
        <begin position="56"/>
        <end position="75"/>
    </location>
</feature>
<keyword evidence="3 8" id="KW-0812">Transmembrane</keyword>
<sequence length="631" mass="73967">MNWKNTLIDFVAYIFCANGWSSSSRSESKRRASRWKAFFTNPEARKNHITSEWRKWLVFILWACINIGLFIEAAVRWHDLIYAKLSKITALKTEDILRLTWYVTFARGFGQLLNFNSALLIVPTMRTLSNTLRTLKLSHIFPLEKNLIFHRYIAYWVVFCTVGHGFFHYLNYANYYFAYSNEQTTVTSSILACWVQKYGITGNLLVFVMYLMYATSHSNYRKTRNYTVFWYTHHLFIIFFVLLLVHGKVFWIWFLGPCVLYLFERILRNVRGSEETVVKRVHCLPSRVLEIVLEKPRFDYKAGQYAYINCPLISKHEWHAMTISSAPEDEFLHFHIKCAGDWTNALMDLFNPTHSPTVVINKPKTPDDKDYLIKVDGPFGTAADDVFDYETVMLIAAGIGATPYASLLKHFNNKLEEEKKGGKPIKIRRCFFYFINRDHGSWEWFSSLLNDIEEKNPHFFQINTYMTGKLKAEEVKKIIYGSSEYQQSGKKQTGDMLLRAMYEYMPTSSDELELHVNDIIELKEQDDSGWWEGKNLNTGKTGLFPSNYVIHIDALTKLRENQNRHYGRPDWKREFTYVKQWIDRNTSQHKKVRSKVGVFVCGPPALSKDVYSFALAESSESVQFVYHKENF</sequence>
<dbReference type="Gene3D" id="3.40.50.80">
    <property type="entry name" value="Nucleotide-binding domain of ferredoxin-NADP reductase (FNR) module"/>
    <property type="match status" value="1"/>
</dbReference>
<dbReference type="PANTHER" id="PTHR11972">
    <property type="entry name" value="NADPH OXIDASE"/>
    <property type="match status" value="1"/>
</dbReference>
<dbReference type="GO" id="GO:0043020">
    <property type="term" value="C:NADPH oxidase complex"/>
    <property type="evidence" value="ECO:0007669"/>
    <property type="project" value="TreeGrafter"/>
</dbReference>
<dbReference type="Pfam" id="PF08030">
    <property type="entry name" value="NAD_binding_6"/>
    <property type="match status" value="1"/>
</dbReference>
<evidence type="ECO:0000256" key="1">
    <source>
        <dbReference type="ARBA" id="ARBA00004141"/>
    </source>
</evidence>
<evidence type="ECO:0000256" key="8">
    <source>
        <dbReference type="SAM" id="Phobius"/>
    </source>
</evidence>
<dbReference type="InterPro" id="IPR013112">
    <property type="entry name" value="FAD-bd_8"/>
</dbReference>
<dbReference type="AlphaFoldDB" id="A0A6A5C9R3"/>
<evidence type="ECO:0000259" key="10">
    <source>
        <dbReference type="PROSITE" id="PS51384"/>
    </source>
</evidence>
<dbReference type="InterPro" id="IPR017938">
    <property type="entry name" value="Riboflavin_synthase-like_b-brl"/>
</dbReference>
<comment type="subcellular location">
    <subcellularLocation>
        <location evidence="1">Membrane</location>
        <topology evidence="1">Multi-pass membrane protein</topology>
    </subcellularLocation>
</comment>
<dbReference type="Pfam" id="PF08022">
    <property type="entry name" value="FAD_binding_8"/>
    <property type="match status" value="1"/>
</dbReference>
<dbReference type="SMART" id="SM00326">
    <property type="entry name" value="SH3"/>
    <property type="match status" value="1"/>
</dbReference>
<dbReference type="VEuPathDB" id="AmoebaDB:FDP41_000375"/>
<dbReference type="InterPro" id="IPR036028">
    <property type="entry name" value="SH3-like_dom_sf"/>
</dbReference>
<dbReference type="Pfam" id="PF14604">
    <property type="entry name" value="SH3_9"/>
    <property type="match status" value="1"/>
</dbReference>
<evidence type="ECO:0000256" key="2">
    <source>
        <dbReference type="ARBA" id="ARBA00022443"/>
    </source>
</evidence>
<dbReference type="InterPro" id="IPR013121">
    <property type="entry name" value="Fe_red_NAD-bd_6"/>
</dbReference>
<feature type="transmembrane region" description="Helical" evidence="8">
    <location>
        <begin position="108"/>
        <end position="128"/>
    </location>
</feature>
<dbReference type="GeneID" id="68107593"/>
<dbReference type="InterPro" id="IPR039261">
    <property type="entry name" value="FNR_nucleotide-bd"/>
</dbReference>
<dbReference type="RefSeq" id="XP_044569189.1">
    <property type="nucleotide sequence ID" value="XM_044707088.1"/>
</dbReference>
<dbReference type="GO" id="GO:0006952">
    <property type="term" value="P:defense response"/>
    <property type="evidence" value="ECO:0007669"/>
    <property type="project" value="TreeGrafter"/>
</dbReference>
<dbReference type="PRINTS" id="PR00452">
    <property type="entry name" value="SH3DOMAIN"/>
</dbReference>
<dbReference type="CDD" id="cd06186">
    <property type="entry name" value="NOX_Duox_like_FAD_NADP"/>
    <property type="match status" value="1"/>
</dbReference>
<dbReference type="SFLD" id="SFLDG01169">
    <property type="entry name" value="NADPH_oxidase_subgroup_(NOX)"/>
    <property type="match status" value="1"/>
</dbReference>
<dbReference type="GO" id="GO:0042554">
    <property type="term" value="P:superoxide anion generation"/>
    <property type="evidence" value="ECO:0007669"/>
    <property type="project" value="TreeGrafter"/>
</dbReference>
<organism evidence="11 12">
    <name type="scientific">Naegleria fowleri</name>
    <name type="common">Brain eating amoeba</name>
    <dbReference type="NCBI Taxonomy" id="5763"/>
    <lineage>
        <taxon>Eukaryota</taxon>
        <taxon>Discoba</taxon>
        <taxon>Heterolobosea</taxon>
        <taxon>Tetramitia</taxon>
        <taxon>Eutetramitia</taxon>
        <taxon>Vahlkampfiidae</taxon>
        <taxon>Naegleria</taxon>
    </lineage>
</organism>
<dbReference type="InterPro" id="IPR001452">
    <property type="entry name" value="SH3_domain"/>
</dbReference>
<keyword evidence="2 7" id="KW-0728">SH3 domain</keyword>
<dbReference type="Proteomes" id="UP000444721">
    <property type="component" value="Unassembled WGS sequence"/>
</dbReference>
<comment type="caution">
    <text evidence="11">The sequence shown here is derived from an EMBL/GenBank/DDBJ whole genome shotgun (WGS) entry which is preliminary data.</text>
</comment>
<evidence type="ECO:0000256" key="5">
    <source>
        <dbReference type="ARBA" id="ARBA00023002"/>
    </source>
</evidence>
<dbReference type="GO" id="GO:0016175">
    <property type="term" value="F:superoxide-generating NAD(P)H oxidase activity"/>
    <property type="evidence" value="ECO:0007669"/>
    <property type="project" value="TreeGrafter"/>
</dbReference>
<dbReference type="Gene3D" id="2.40.30.10">
    <property type="entry name" value="Translation factors"/>
    <property type="match status" value="1"/>
</dbReference>
<evidence type="ECO:0000259" key="9">
    <source>
        <dbReference type="PROSITE" id="PS50002"/>
    </source>
</evidence>
<dbReference type="SFLD" id="SFLDG01168">
    <property type="entry name" value="Ferric_reductase_subgroup_(FRE"/>
    <property type="match status" value="1"/>
</dbReference>
<dbReference type="SUPFAM" id="SSF52343">
    <property type="entry name" value="Ferredoxin reductase-like, C-terminal NADP-linked domain"/>
    <property type="match status" value="1"/>
</dbReference>
<feature type="transmembrane region" description="Helical" evidence="8">
    <location>
        <begin position="149"/>
        <end position="169"/>
    </location>
</feature>
<dbReference type="InterPro" id="IPR017927">
    <property type="entry name" value="FAD-bd_FR_type"/>
</dbReference>
<evidence type="ECO:0000256" key="7">
    <source>
        <dbReference type="PROSITE-ProRule" id="PRU00192"/>
    </source>
</evidence>
<keyword evidence="6 8" id="KW-0472">Membrane</keyword>
<evidence type="ECO:0008006" key="13">
    <source>
        <dbReference type="Google" id="ProtNLM"/>
    </source>
</evidence>
<dbReference type="OMA" id="DENQAIH"/>
<name>A0A6A5C9R3_NAEFO</name>
<reference evidence="11 12" key="1">
    <citation type="journal article" date="2019" name="Sci. Rep.">
        <title>Nanopore sequencing improves the draft genome of the human pathogenic amoeba Naegleria fowleri.</title>
        <authorList>
            <person name="Liechti N."/>
            <person name="Schurch N."/>
            <person name="Bruggmann R."/>
            <person name="Wittwer M."/>
        </authorList>
    </citation>
    <scope>NUCLEOTIDE SEQUENCE [LARGE SCALE GENOMIC DNA]</scope>
    <source>
        <strain evidence="11 12">ATCC 30894</strain>
    </source>
</reference>
<dbReference type="InterPro" id="IPR013130">
    <property type="entry name" value="Fe3_Rdtase_TM_dom"/>
</dbReference>
<keyword evidence="5" id="KW-0560">Oxidoreductase</keyword>
<gene>
    <name evidence="11" type="ORF">FDP41_000375</name>
</gene>
<dbReference type="PANTHER" id="PTHR11972:SF153">
    <property type="entry name" value="SUPEROXIDE-GENERATING NADPH OXIDASE HEAVY CHAIN SUBUNIT A"/>
    <property type="match status" value="1"/>
</dbReference>
<dbReference type="SUPFAM" id="SSF50044">
    <property type="entry name" value="SH3-domain"/>
    <property type="match status" value="1"/>
</dbReference>
<dbReference type="Pfam" id="PF01794">
    <property type="entry name" value="Ferric_reduct"/>
    <property type="match status" value="1"/>
</dbReference>
<dbReference type="Gene3D" id="2.30.30.40">
    <property type="entry name" value="SH3 Domains"/>
    <property type="match status" value="1"/>
</dbReference>
<evidence type="ECO:0000256" key="6">
    <source>
        <dbReference type="ARBA" id="ARBA00023136"/>
    </source>
</evidence>
<feature type="domain" description="SH3" evidence="9">
    <location>
        <begin position="493"/>
        <end position="554"/>
    </location>
</feature>
<feature type="transmembrane region" description="Helical" evidence="8">
    <location>
        <begin position="189"/>
        <end position="213"/>
    </location>
</feature>
<keyword evidence="12" id="KW-1185">Reference proteome</keyword>